<proteinExistence type="predicted"/>
<dbReference type="EMBL" id="MSCH01000003">
    <property type="protein sequence ID" value="PQJ52792.1"/>
    <property type="molecule type" value="Genomic_DNA"/>
</dbReference>
<keyword evidence="1" id="KW-0812">Transmembrane</keyword>
<evidence type="ECO:0008006" key="4">
    <source>
        <dbReference type="Google" id="ProtNLM"/>
    </source>
</evidence>
<feature type="transmembrane region" description="Helical" evidence="1">
    <location>
        <begin position="176"/>
        <end position="193"/>
    </location>
</feature>
<sequence>MLIIKNKAKFSFDELPQLQPQLIKTKNLTWWQHILNARTPRKYHLVQDWSISVSGISAKLDGTIVVPKNTEIDGASIPFPWFVAFITFGILRPMGILLTASIPHDYAFIHGKLNYKQEGSEQLQQRVVQRHEVDYLFYQIVKDVNQAPVSAAISWLAVRLGWYWIKYNGKYRNGRFPLLITSLLVLALTGLLCF</sequence>
<accession>A0A2S7UTD7</accession>
<dbReference type="AlphaFoldDB" id="A0A2S7UTD7"/>
<dbReference type="OrthoDB" id="6226495at2"/>
<evidence type="ECO:0000256" key="1">
    <source>
        <dbReference type="SAM" id="Phobius"/>
    </source>
</evidence>
<keyword evidence="3" id="KW-1185">Reference proteome</keyword>
<evidence type="ECO:0000313" key="3">
    <source>
        <dbReference type="Proteomes" id="UP000239007"/>
    </source>
</evidence>
<organism evidence="2 3">
    <name type="scientific">Psychrosphaera saromensis</name>
    <dbReference type="NCBI Taxonomy" id="716813"/>
    <lineage>
        <taxon>Bacteria</taxon>
        <taxon>Pseudomonadati</taxon>
        <taxon>Pseudomonadota</taxon>
        <taxon>Gammaproteobacteria</taxon>
        <taxon>Alteromonadales</taxon>
        <taxon>Pseudoalteromonadaceae</taxon>
        <taxon>Psychrosphaera</taxon>
    </lineage>
</organism>
<reference evidence="2 3" key="1">
    <citation type="submission" date="2016-12" db="EMBL/GenBank/DDBJ databases">
        <title>Diversity of luminous bacteria.</title>
        <authorList>
            <person name="Yoshizawa S."/>
            <person name="Kogure K."/>
        </authorList>
    </citation>
    <scope>NUCLEOTIDE SEQUENCE [LARGE SCALE GENOMIC DNA]</scope>
    <source>
        <strain evidence="2 3">SA4-48</strain>
    </source>
</reference>
<dbReference type="RefSeq" id="WP_105051261.1">
    <property type="nucleotide sequence ID" value="NZ_BMYG01000004.1"/>
</dbReference>
<feature type="transmembrane region" description="Helical" evidence="1">
    <location>
        <begin position="147"/>
        <end position="164"/>
    </location>
</feature>
<evidence type="ECO:0000313" key="2">
    <source>
        <dbReference type="EMBL" id="PQJ52792.1"/>
    </source>
</evidence>
<keyword evidence="1" id="KW-1133">Transmembrane helix</keyword>
<dbReference type="InterPro" id="IPR010767">
    <property type="entry name" value="Phage_CGC-2007_Cje0229"/>
</dbReference>
<keyword evidence="1" id="KW-0472">Membrane</keyword>
<comment type="caution">
    <text evidence="2">The sequence shown here is derived from an EMBL/GenBank/DDBJ whole genome shotgun (WGS) entry which is preliminary data.</text>
</comment>
<dbReference type="Proteomes" id="UP000239007">
    <property type="component" value="Unassembled WGS sequence"/>
</dbReference>
<dbReference type="Pfam" id="PF07087">
    <property type="entry name" value="DUF1353"/>
    <property type="match status" value="1"/>
</dbReference>
<protein>
    <recommendedName>
        <fullName evidence="4">DUF1353 domain-containing protein</fullName>
    </recommendedName>
</protein>
<gene>
    <name evidence="2" type="ORF">BTO11_03390</name>
</gene>
<name>A0A2S7UTD7_9GAMM</name>